<organism evidence="2 3">
    <name type="scientific">Novacetimonas maltaceti</name>
    <dbReference type="NCBI Taxonomy" id="1203393"/>
    <lineage>
        <taxon>Bacteria</taxon>
        <taxon>Pseudomonadati</taxon>
        <taxon>Pseudomonadota</taxon>
        <taxon>Alphaproteobacteria</taxon>
        <taxon>Acetobacterales</taxon>
        <taxon>Acetobacteraceae</taxon>
        <taxon>Novacetimonas</taxon>
    </lineage>
</organism>
<evidence type="ECO:0000313" key="3">
    <source>
        <dbReference type="Proteomes" id="UP000237344"/>
    </source>
</evidence>
<dbReference type="AlphaFoldDB" id="A0A2S3W001"/>
<feature type="region of interest" description="Disordered" evidence="1">
    <location>
        <begin position="21"/>
        <end position="50"/>
    </location>
</feature>
<dbReference type="Proteomes" id="UP000237344">
    <property type="component" value="Unassembled WGS sequence"/>
</dbReference>
<proteinExistence type="predicted"/>
<comment type="caution">
    <text evidence="2">The sequence shown here is derived from an EMBL/GenBank/DDBJ whole genome shotgun (WGS) entry which is preliminary data.</text>
</comment>
<keyword evidence="3" id="KW-1185">Reference proteome</keyword>
<accession>A0A2S3W001</accession>
<gene>
    <name evidence="2" type="ORF">KMAL_21320</name>
</gene>
<name>A0A2S3W001_9PROT</name>
<protein>
    <submittedName>
        <fullName evidence="2">Uncharacterized protein</fullName>
    </submittedName>
</protein>
<reference evidence="2 3" key="1">
    <citation type="submission" date="2018-01" db="EMBL/GenBank/DDBJ databases">
        <title>Draft Genome Sequence of Komagataeibacter maltaceti LMG 1529, a Vinegar Producing Acetic Acid Bacterium Isolated from Malt Vinegar Brewery Acetifiers.</title>
        <authorList>
            <person name="Zhang Q."/>
            <person name="Hollensteiner J."/>
            <person name="Poehlein A."/>
            <person name="Daniel R."/>
        </authorList>
    </citation>
    <scope>NUCLEOTIDE SEQUENCE [LARGE SCALE GENOMIC DNA]</scope>
    <source>
        <strain evidence="2 3">LMG 1529</strain>
    </source>
</reference>
<sequence>MQAMRAHRGMRAIVLASPSVRAGGRTASTPAIATRASAPERGMMTTASPAGRVLIAPTRASSARARAIIP</sequence>
<evidence type="ECO:0000313" key="2">
    <source>
        <dbReference type="EMBL" id="POF62205.1"/>
    </source>
</evidence>
<dbReference type="EMBL" id="POTC01000030">
    <property type="protein sequence ID" value="POF62205.1"/>
    <property type="molecule type" value="Genomic_DNA"/>
</dbReference>
<evidence type="ECO:0000256" key="1">
    <source>
        <dbReference type="SAM" id="MobiDB-lite"/>
    </source>
</evidence>